<reference evidence="3 4" key="1">
    <citation type="submission" date="2021-06" db="EMBL/GenBank/DDBJ databases">
        <authorList>
            <person name="Sun Q."/>
            <person name="Li D."/>
        </authorList>
    </citation>
    <scope>NUCLEOTIDE SEQUENCE [LARGE SCALE GENOMIC DNA]</scope>
    <source>
        <strain evidence="3 4">MSJ-11</strain>
    </source>
</reference>
<feature type="domain" description="Thiamin pyrophosphokinase thiamin-binding" evidence="2">
    <location>
        <begin position="131"/>
        <end position="205"/>
    </location>
</feature>
<name>A0ABS6EC07_9CLOT</name>
<evidence type="ECO:0000256" key="1">
    <source>
        <dbReference type="NCBIfam" id="TIGR01378"/>
    </source>
</evidence>
<proteinExistence type="predicted"/>
<protein>
    <recommendedName>
        <fullName evidence="1">Thiamine diphosphokinase</fullName>
        <ecNumber evidence="1">2.7.6.2</ecNumber>
    </recommendedName>
</protein>
<dbReference type="EC" id="2.7.6.2" evidence="1"/>
<evidence type="ECO:0000259" key="2">
    <source>
        <dbReference type="SMART" id="SM00983"/>
    </source>
</evidence>
<dbReference type="Pfam" id="PF04263">
    <property type="entry name" value="TPK_catalytic"/>
    <property type="match status" value="1"/>
</dbReference>
<dbReference type="SMART" id="SM00983">
    <property type="entry name" value="TPK_B1_binding"/>
    <property type="match status" value="1"/>
</dbReference>
<dbReference type="InterPro" id="IPR053149">
    <property type="entry name" value="TPK"/>
</dbReference>
<accession>A0ABS6EC07</accession>
<keyword evidence="4" id="KW-1185">Reference proteome</keyword>
<keyword evidence="3" id="KW-0808">Transferase</keyword>
<evidence type="ECO:0000313" key="3">
    <source>
        <dbReference type="EMBL" id="MBU5482734.1"/>
    </source>
</evidence>
<gene>
    <name evidence="3" type="ORF">KQI86_00265</name>
</gene>
<dbReference type="NCBIfam" id="TIGR01378">
    <property type="entry name" value="thi_PPkinase"/>
    <property type="match status" value="1"/>
</dbReference>
<organism evidence="3 4">
    <name type="scientific">Clostridium mobile</name>
    <dbReference type="NCBI Taxonomy" id="2841512"/>
    <lineage>
        <taxon>Bacteria</taxon>
        <taxon>Bacillati</taxon>
        <taxon>Bacillota</taxon>
        <taxon>Clostridia</taxon>
        <taxon>Eubacteriales</taxon>
        <taxon>Clostridiaceae</taxon>
        <taxon>Clostridium</taxon>
    </lineage>
</organism>
<comment type="caution">
    <text evidence="3">The sequence shown here is derived from an EMBL/GenBank/DDBJ whole genome shotgun (WGS) entry which is preliminary data.</text>
</comment>
<dbReference type="GO" id="GO:0004788">
    <property type="term" value="F:thiamine diphosphokinase activity"/>
    <property type="evidence" value="ECO:0007669"/>
    <property type="project" value="UniProtKB-EC"/>
</dbReference>
<dbReference type="PANTHER" id="PTHR41299:SF1">
    <property type="entry name" value="THIAMINE PYROPHOSPHOKINASE"/>
    <property type="match status" value="1"/>
</dbReference>
<dbReference type="Proteomes" id="UP000726170">
    <property type="component" value="Unassembled WGS sequence"/>
</dbReference>
<dbReference type="CDD" id="cd07995">
    <property type="entry name" value="TPK"/>
    <property type="match status" value="1"/>
</dbReference>
<dbReference type="InterPro" id="IPR007371">
    <property type="entry name" value="TPK_catalytic"/>
</dbReference>
<sequence length="211" mass="23342">MKTLIVSGGQPPSLELLNEELIDTDYIICADKGGEVLYKYGIEPDIILGDFDSIDKDTLNYYKEKHIIVDSFPSEKDFTDSYAALEKALAIGSDKIAFLGCTGNRLDHILGNLGLLYCCLDNGVDSYIKDGNNLIRLINKSCIIKPNGYNYFSLISYGTSVTGITLIGAKYPLNNYTLKLGECLGISNEFNEPQVEVQFKEGLLLLIQSKE</sequence>
<dbReference type="Pfam" id="PF04265">
    <property type="entry name" value="TPK_B1_binding"/>
    <property type="match status" value="1"/>
</dbReference>
<dbReference type="InterPro" id="IPR007373">
    <property type="entry name" value="Thiamin_PyroPKinase_B1-bd"/>
</dbReference>
<evidence type="ECO:0000313" key="4">
    <source>
        <dbReference type="Proteomes" id="UP000726170"/>
    </source>
</evidence>
<dbReference type="RefSeq" id="WP_216437159.1">
    <property type="nucleotide sequence ID" value="NZ_JAHLQF010000001.1"/>
</dbReference>
<dbReference type="PANTHER" id="PTHR41299">
    <property type="entry name" value="THIAMINE PYROPHOSPHOKINASE"/>
    <property type="match status" value="1"/>
</dbReference>
<dbReference type="InterPro" id="IPR006282">
    <property type="entry name" value="Thi_PPkinase"/>
</dbReference>
<dbReference type="EMBL" id="JAHLQF010000001">
    <property type="protein sequence ID" value="MBU5482734.1"/>
    <property type="molecule type" value="Genomic_DNA"/>
</dbReference>